<feature type="non-terminal residue" evidence="1">
    <location>
        <position position="189"/>
    </location>
</feature>
<protein>
    <submittedName>
        <fullName evidence="1">Uncharacterized protein</fullName>
    </submittedName>
</protein>
<dbReference type="Proteomes" id="UP000003688">
    <property type="component" value="Unassembled WGS sequence"/>
</dbReference>
<dbReference type="AlphaFoldDB" id="B9XMI7"/>
<gene>
    <name evidence="1" type="ORF">Cflav_PD2888</name>
</gene>
<proteinExistence type="predicted"/>
<dbReference type="EMBL" id="ABOX02000035">
    <property type="protein sequence ID" value="EEF58886.1"/>
    <property type="molecule type" value="Genomic_DNA"/>
</dbReference>
<accession>B9XMI7</accession>
<dbReference type="STRING" id="320771.Cflav_PD2888"/>
<keyword evidence="2" id="KW-1185">Reference proteome</keyword>
<comment type="caution">
    <text evidence="1">The sequence shown here is derived from an EMBL/GenBank/DDBJ whole genome shotgun (WGS) entry which is preliminary data.</text>
</comment>
<name>B9XMI7_PEDPL</name>
<organism evidence="1 2">
    <name type="scientific">Pedosphaera parvula (strain Ellin514)</name>
    <dbReference type="NCBI Taxonomy" id="320771"/>
    <lineage>
        <taxon>Bacteria</taxon>
        <taxon>Pseudomonadati</taxon>
        <taxon>Verrucomicrobiota</taxon>
        <taxon>Pedosphaerae</taxon>
        <taxon>Pedosphaerales</taxon>
        <taxon>Pedosphaeraceae</taxon>
        <taxon>Pedosphaera</taxon>
    </lineage>
</organism>
<evidence type="ECO:0000313" key="1">
    <source>
        <dbReference type="EMBL" id="EEF58886.1"/>
    </source>
</evidence>
<sequence precursor="true">MNCRTSYRKFGTGRKPGETVVTTFWLCLSLMLGAFTANAQTPLSNLVFSVGTTIKDSGNHDWSYIVLGSPSPQLLAGKKLAVYGKPGFPTNAGSFTLRGNIAQASDTGTINTLLNQSLSLGENLASLSTTLNTLLHKTPSVTNLSLPQKVLTAIQSGNSDPAMMQKLSMMERLYPGLTLCLGQGFAEQI</sequence>
<dbReference type="RefSeq" id="WP_007417026.1">
    <property type="nucleotide sequence ID" value="NZ_ABOX02000035.1"/>
</dbReference>
<evidence type="ECO:0000313" key="2">
    <source>
        <dbReference type="Proteomes" id="UP000003688"/>
    </source>
</evidence>
<reference evidence="1 2" key="1">
    <citation type="journal article" date="2011" name="J. Bacteriol.">
        <title>Genome sequence of 'Pedosphaera parvula' Ellin514, an aerobic Verrucomicrobial isolate from pasture soil.</title>
        <authorList>
            <person name="Kant R."/>
            <person name="van Passel M.W."/>
            <person name="Sangwan P."/>
            <person name="Palva A."/>
            <person name="Lucas S."/>
            <person name="Copeland A."/>
            <person name="Lapidus A."/>
            <person name="Glavina Del Rio T."/>
            <person name="Dalin E."/>
            <person name="Tice H."/>
            <person name="Bruce D."/>
            <person name="Goodwin L."/>
            <person name="Pitluck S."/>
            <person name="Chertkov O."/>
            <person name="Larimer F.W."/>
            <person name="Land M.L."/>
            <person name="Hauser L."/>
            <person name="Brettin T.S."/>
            <person name="Detter J.C."/>
            <person name="Han S."/>
            <person name="de Vos W.M."/>
            <person name="Janssen P.H."/>
            <person name="Smidt H."/>
        </authorList>
    </citation>
    <scope>NUCLEOTIDE SEQUENCE [LARGE SCALE GENOMIC DNA]</scope>
    <source>
        <strain evidence="1 2">Ellin514</strain>
    </source>
</reference>